<comment type="function">
    <text evidence="3">General (non sugar-specific) component of the phosphoenolpyruvate-dependent sugar phosphotransferase system (sugar PTS). This major carbohydrate active-transport system catalyzes the phosphorylation of incoming sugar substrates concomitantly with their translocation across the cell membrane. The phosphoryl group from phosphoenolpyruvate (PEP) is transferred to the phosphoryl carrier protein HPr by enzyme I. Phospho-HPr then transfers it to the PTS EIIA domain.</text>
</comment>
<dbReference type="InterPro" id="IPR039643">
    <property type="entry name" value="DhaM"/>
</dbReference>
<evidence type="ECO:0000313" key="11">
    <source>
        <dbReference type="EMBL" id="GMA28741.1"/>
    </source>
</evidence>
<dbReference type="EC" id="2.7.1.121" evidence="4"/>
<dbReference type="InterPro" id="IPR012844">
    <property type="entry name" value="DhaM_N"/>
</dbReference>
<dbReference type="InterPro" id="IPR001020">
    <property type="entry name" value="PTS_HPr_His_P_site"/>
</dbReference>
<evidence type="ECO:0000256" key="3">
    <source>
        <dbReference type="ARBA" id="ARBA00003681"/>
    </source>
</evidence>
<evidence type="ECO:0000256" key="2">
    <source>
        <dbReference type="ARBA" id="ARBA00002788"/>
    </source>
</evidence>
<accession>A0AA37XBI9</accession>
<dbReference type="InterPro" id="IPR004701">
    <property type="entry name" value="PTS_EIIA_man-typ"/>
</dbReference>
<feature type="region of interest" description="Disordered" evidence="8">
    <location>
        <begin position="138"/>
        <end position="168"/>
    </location>
</feature>
<evidence type="ECO:0000256" key="4">
    <source>
        <dbReference type="ARBA" id="ARBA00012095"/>
    </source>
</evidence>
<dbReference type="CDD" id="cd00367">
    <property type="entry name" value="PTS-HPr_like"/>
    <property type="match status" value="1"/>
</dbReference>
<dbReference type="PANTHER" id="PTHR38594:SF1">
    <property type="entry name" value="PEP-DEPENDENT DIHYDROXYACETONE KINASE, PHOSPHORYL DONOR SUBUNIT DHAM"/>
    <property type="match status" value="1"/>
</dbReference>
<dbReference type="PROSITE" id="PS51096">
    <property type="entry name" value="PTS_EIIA_TYPE_4"/>
    <property type="match status" value="1"/>
</dbReference>
<feature type="domain" description="PTS EIIA type-4" evidence="9">
    <location>
        <begin position="2"/>
        <end position="128"/>
    </location>
</feature>
<reference evidence="11 12" key="1">
    <citation type="journal article" date="2014" name="Int. J. Syst. Evol. Microbiol.">
        <title>Complete genome sequence of Corynebacterium casei LMG S-19264T (=DSM 44701T), isolated from a smear-ripened cheese.</title>
        <authorList>
            <consortium name="US DOE Joint Genome Institute (JGI-PGF)"/>
            <person name="Walter F."/>
            <person name="Albersmeier A."/>
            <person name="Kalinowski J."/>
            <person name="Ruckert C."/>
        </authorList>
    </citation>
    <scope>NUCLEOTIDE SEQUENCE [LARGE SCALE GENOMIC DNA]</scope>
    <source>
        <strain evidence="11 12">NBRC 112289</strain>
    </source>
</reference>
<dbReference type="PANTHER" id="PTHR38594">
    <property type="entry name" value="PEP-DEPENDENT DIHYDROXYACETONE KINASE, PHOSPHORYL DONOR SUBUNIT DHAM"/>
    <property type="match status" value="1"/>
</dbReference>
<dbReference type="SUPFAM" id="SSF53062">
    <property type="entry name" value="PTS system fructose IIA component-like"/>
    <property type="match status" value="1"/>
</dbReference>
<feature type="compositionally biased region" description="Low complexity" evidence="8">
    <location>
        <begin position="153"/>
        <end position="167"/>
    </location>
</feature>
<dbReference type="NCBIfam" id="TIGR02364">
    <property type="entry name" value="dha_pts"/>
    <property type="match status" value="1"/>
</dbReference>
<evidence type="ECO:0000256" key="8">
    <source>
        <dbReference type="SAM" id="MobiDB-lite"/>
    </source>
</evidence>
<organism evidence="11 12">
    <name type="scientific">Arenivirga flava</name>
    <dbReference type="NCBI Taxonomy" id="1930060"/>
    <lineage>
        <taxon>Bacteria</taxon>
        <taxon>Bacillati</taxon>
        <taxon>Actinomycetota</taxon>
        <taxon>Actinomycetes</taxon>
        <taxon>Micrococcales</taxon>
        <taxon>Microbacteriaceae</taxon>
        <taxon>Arenivirga</taxon>
    </lineage>
</organism>
<dbReference type="Gene3D" id="3.40.50.510">
    <property type="entry name" value="Phosphotransferase system, mannose-type IIA component"/>
    <property type="match status" value="1"/>
</dbReference>
<dbReference type="GO" id="GO:0016020">
    <property type="term" value="C:membrane"/>
    <property type="evidence" value="ECO:0007669"/>
    <property type="project" value="InterPro"/>
</dbReference>
<dbReference type="PRINTS" id="PR00107">
    <property type="entry name" value="PHOSPHOCPHPR"/>
</dbReference>
<dbReference type="RefSeq" id="WP_284232199.1">
    <property type="nucleotide sequence ID" value="NZ_BSUL01000001.1"/>
</dbReference>
<comment type="subunit">
    <text evidence="7">Homodimer. The dihydroxyacetone kinase complex is composed of a homodimer of DhaM, a homodimer of DhaK and the subunit DhaL.</text>
</comment>
<keyword evidence="12" id="KW-1185">Reference proteome</keyword>
<dbReference type="GO" id="GO:0009401">
    <property type="term" value="P:phosphoenolpyruvate-dependent sugar phosphotransferase system"/>
    <property type="evidence" value="ECO:0007669"/>
    <property type="project" value="InterPro"/>
</dbReference>
<dbReference type="InterPro" id="IPR000032">
    <property type="entry name" value="HPr-like"/>
</dbReference>
<dbReference type="Proteomes" id="UP001157160">
    <property type="component" value="Unassembled WGS sequence"/>
</dbReference>
<proteinExistence type="predicted"/>
<dbReference type="PROSITE" id="PS51350">
    <property type="entry name" value="PTS_HPR_DOM"/>
    <property type="match status" value="1"/>
</dbReference>
<evidence type="ECO:0000259" key="10">
    <source>
        <dbReference type="PROSITE" id="PS51350"/>
    </source>
</evidence>
<comment type="catalytic activity">
    <reaction evidence="1">
        <text>dihydroxyacetone + phosphoenolpyruvate = dihydroxyacetone phosphate + pyruvate</text>
        <dbReference type="Rhea" id="RHEA:18381"/>
        <dbReference type="ChEBI" id="CHEBI:15361"/>
        <dbReference type="ChEBI" id="CHEBI:16016"/>
        <dbReference type="ChEBI" id="CHEBI:57642"/>
        <dbReference type="ChEBI" id="CHEBI:58702"/>
        <dbReference type="EC" id="2.7.1.121"/>
    </reaction>
</comment>
<name>A0AA37XBI9_9MICO</name>
<evidence type="ECO:0000313" key="12">
    <source>
        <dbReference type="Proteomes" id="UP001157160"/>
    </source>
</evidence>
<sequence length="253" mass="24308">MSVGLVIVSHSPRIAAGVVELAAQMAPGVVIAEAGGTDEGGIGTSFALVQAGIERADSGDGAVLLCDLGSAVLTAETALDFLDDEQRMRVRIAEAPIVEGSVAAAVAAATGSDAEAVVAAAESANGVASAAGAAPAGGAAATVPSGGDGAPSGGEASATPASGPASAQDRIARTVTLVNRDGLHARPAAEFVKLAASFGAETTVQGADARSLLAVMALGLTRGSEVRIESRGPGARAAVDALAALVESGFGEA</sequence>
<dbReference type="EMBL" id="BSUL01000001">
    <property type="protein sequence ID" value="GMA28741.1"/>
    <property type="molecule type" value="Genomic_DNA"/>
</dbReference>
<evidence type="ECO:0000259" key="9">
    <source>
        <dbReference type="PROSITE" id="PS51096"/>
    </source>
</evidence>
<keyword evidence="6" id="KW-0808">Transferase</keyword>
<dbReference type="Pfam" id="PF03610">
    <property type="entry name" value="EIIA-man"/>
    <property type="match status" value="1"/>
</dbReference>
<dbReference type="GO" id="GO:0019563">
    <property type="term" value="P:glycerol catabolic process"/>
    <property type="evidence" value="ECO:0007669"/>
    <property type="project" value="InterPro"/>
</dbReference>
<protein>
    <recommendedName>
        <fullName evidence="5">Phosphocarrier protein HPr</fullName>
        <ecNumber evidence="4">2.7.1.121</ecNumber>
    </recommendedName>
</protein>
<comment type="caution">
    <text evidence="11">The sequence shown here is derived from an EMBL/GenBank/DDBJ whole genome shotgun (WGS) entry which is preliminary data.</text>
</comment>
<dbReference type="Pfam" id="PF00381">
    <property type="entry name" value="PTS-HPr"/>
    <property type="match status" value="1"/>
</dbReference>
<feature type="domain" description="HPr" evidence="10">
    <location>
        <begin position="170"/>
        <end position="253"/>
    </location>
</feature>
<gene>
    <name evidence="11" type="ORF">GCM10025874_19940</name>
</gene>
<dbReference type="Gene3D" id="3.30.1340.10">
    <property type="entry name" value="HPr-like"/>
    <property type="match status" value="1"/>
</dbReference>
<dbReference type="InterPro" id="IPR036662">
    <property type="entry name" value="PTS_EIIA_man-typ_sf"/>
</dbReference>
<dbReference type="SUPFAM" id="SSF55594">
    <property type="entry name" value="HPr-like"/>
    <property type="match status" value="1"/>
</dbReference>
<evidence type="ECO:0000256" key="7">
    <source>
        <dbReference type="ARBA" id="ARBA00046577"/>
    </source>
</evidence>
<dbReference type="PROSITE" id="PS00369">
    <property type="entry name" value="PTS_HPR_HIS"/>
    <property type="match status" value="1"/>
</dbReference>
<dbReference type="NCBIfam" id="TIGR01003">
    <property type="entry name" value="PTS_HPr_family"/>
    <property type="match status" value="1"/>
</dbReference>
<evidence type="ECO:0000256" key="6">
    <source>
        <dbReference type="ARBA" id="ARBA00022679"/>
    </source>
</evidence>
<dbReference type="InterPro" id="IPR035895">
    <property type="entry name" value="HPr-like_sf"/>
</dbReference>
<evidence type="ECO:0000256" key="1">
    <source>
        <dbReference type="ARBA" id="ARBA00001113"/>
    </source>
</evidence>
<dbReference type="GO" id="GO:0047324">
    <property type="term" value="F:phosphoenolpyruvate-glycerone phosphotransferase activity"/>
    <property type="evidence" value="ECO:0007669"/>
    <property type="project" value="UniProtKB-EC"/>
</dbReference>
<comment type="function">
    <text evidence="2">Component of the dihydroxyacetone kinase complex, which is responsible for the phosphoenolpyruvate (PEP)-dependent phosphorylation of dihydroxyacetone. DhaM serves as the phosphoryl donor. Is phosphorylated by phosphoenolpyruvate in an EI- and HPr-dependent reaction, and a phosphorelay system on histidine residues finally leads to phosphoryl transfer to DhaL and dihydroxyacetone.</text>
</comment>
<evidence type="ECO:0000256" key="5">
    <source>
        <dbReference type="ARBA" id="ARBA00020422"/>
    </source>
</evidence>
<dbReference type="AlphaFoldDB" id="A0AA37XBI9"/>